<accession>A0A2G8RLS0</accession>
<evidence type="ECO:0000313" key="3">
    <source>
        <dbReference type="Proteomes" id="UP000230002"/>
    </source>
</evidence>
<comment type="caution">
    <text evidence="2">The sequence shown here is derived from an EMBL/GenBank/DDBJ whole genome shotgun (WGS) entry which is preliminary data.</text>
</comment>
<dbReference type="Proteomes" id="UP000230002">
    <property type="component" value="Unassembled WGS sequence"/>
</dbReference>
<dbReference type="EMBL" id="AYKW01000069">
    <property type="protein sequence ID" value="PIL22450.1"/>
    <property type="molecule type" value="Genomic_DNA"/>
</dbReference>
<reference evidence="2 3" key="1">
    <citation type="journal article" date="2015" name="Sci. Rep.">
        <title>Chromosome-level genome map provides insights into diverse defense mechanisms in the medicinal fungus Ganoderma sinense.</title>
        <authorList>
            <person name="Zhu Y."/>
            <person name="Xu J."/>
            <person name="Sun C."/>
            <person name="Zhou S."/>
            <person name="Xu H."/>
            <person name="Nelson D.R."/>
            <person name="Qian J."/>
            <person name="Song J."/>
            <person name="Luo H."/>
            <person name="Xiang L."/>
            <person name="Li Y."/>
            <person name="Xu Z."/>
            <person name="Ji A."/>
            <person name="Wang L."/>
            <person name="Lu S."/>
            <person name="Hayward A."/>
            <person name="Sun W."/>
            <person name="Li X."/>
            <person name="Schwartz D.C."/>
            <person name="Wang Y."/>
            <person name="Chen S."/>
        </authorList>
    </citation>
    <scope>NUCLEOTIDE SEQUENCE [LARGE SCALE GENOMIC DNA]</scope>
    <source>
        <strain evidence="2 3">ZZ0214-1</strain>
    </source>
</reference>
<organism evidence="2 3">
    <name type="scientific">Ganoderma sinense ZZ0214-1</name>
    <dbReference type="NCBI Taxonomy" id="1077348"/>
    <lineage>
        <taxon>Eukaryota</taxon>
        <taxon>Fungi</taxon>
        <taxon>Dikarya</taxon>
        <taxon>Basidiomycota</taxon>
        <taxon>Agaricomycotina</taxon>
        <taxon>Agaricomycetes</taxon>
        <taxon>Polyporales</taxon>
        <taxon>Polyporaceae</taxon>
        <taxon>Ganoderma</taxon>
    </lineage>
</organism>
<feature type="region of interest" description="Disordered" evidence="1">
    <location>
        <begin position="1"/>
        <end position="53"/>
    </location>
</feature>
<dbReference type="OrthoDB" id="3252135at2759"/>
<feature type="compositionally biased region" description="Polar residues" evidence="1">
    <location>
        <begin position="17"/>
        <end position="26"/>
    </location>
</feature>
<dbReference type="AlphaFoldDB" id="A0A2G8RLS0"/>
<protein>
    <submittedName>
        <fullName evidence="2">Uncharacterized protein</fullName>
    </submittedName>
</protein>
<name>A0A2G8RLS0_9APHY</name>
<proteinExistence type="predicted"/>
<sequence length="541" mass="58738">MPHPFAVVSYPRPPSFHSRSSASESNTPPPHSSKRWPVNEKRLPVPPLPTSVSQPDLVARAPILPPALRRSETSGHYVKHSSKLTLLLSGQREGTCVPHYANGDTIEGILAIARPTGVLAVDVKIEGRIHVEEVGGGGSVSVKTLNTKIYSWSASPTSSFPTRASFRYTIPSNYRDSSVGKDYLLPPSYVANLHGIPGFSVQIEYAVVVNLTVLREPSTLWRGVSKWVCSGIPIPSVGGADPAVGLDLPYSALPRAYSIRVPFRYCHRTRPTLPPPFPCSPQRTETPSCPRTLWTFSMKARKEGAPGIKVHVYLPSSSVCCQLEPIPFHITLFADERTLEPFAEYRPMPSSFLPISDSASYVSFESVQTHISSRKAALKCPLKIRVHRTTVVDVGSAGLGLALQESQTQSQSSRNGRQIEAVRDLFTRSDVSYSSSASGRSRSEKASMHSAQAIGQGIVHSANRRTKSVVWSGAIVIPPCEEGFSGGFEVNGLKVMDSVVLSIEPPPPLRSQYLALNETIPIVLTSDPVNSRVGIPVSNIR</sequence>
<keyword evidence="3" id="KW-1185">Reference proteome</keyword>
<evidence type="ECO:0000256" key="1">
    <source>
        <dbReference type="SAM" id="MobiDB-lite"/>
    </source>
</evidence>
<gene>
    <name evidence="2" type="ORF">GSI_15138</name>
</gene>
<evidence type="ECO:0000313" key="2">
    <source>
        <dbReference type="EMBL" id="PIL22450.1"/>
    </source>
</evidence>